<comment type="caution">
    <text evidence="1">The sequence shown here is derived from an EMBL/GenBank/DDBJ whole genome shotgun (WGS) entry which is preliminary data.</text>
</comment>
<dbReference type="EMBL" id="JAWDJW010007851">
    <property type="protein sequence ID" value="KAK3061429.1"/>
    <property type="molecule type" value="Genomic_DNA"/>
</dbReference>
<gene>
    <name evidence="1" type="ORF">LTS18_006293</name>
</gene>
<evidence type="ECO:0000313" key="2">
    <source>
        <dbReference type="Proteomes" id="UP001186974"/>
    </source>
</evidence>
<dbReference type="Proteomes" id="UP001186974">
    <property type="component" value="Unassembled WGS sequence"/>
</dbReference>
<protein>
    <submittedName>
        <fullName evidence="1">Uncharacterized protein</fullName>
    </submittedName>
</protein>
<keyword evidence="2" id="KW-1185">Reference proteome</keyword>
<feature type="non-terminal residue" evidence="1">
    <location>
        <position position="212"/>
    </location>
</feature>
<proteinExistence type="predicted"/>
<name>A0ACC3D3S1_9PEZI</name>
<organism evidence="1 2">
    <name type="scientific">Coniosporium uncinatum</name>
    <dbReference type="NCBI Taxonomy" id="93489"/>
    <lineage>
        <taxon>Eukaryota</taxon>
        <taxon>Fungi</taxon>
        <taxon>Dikarya</taxon>
        <taxon>Ascomycota</taxon>
        <taxon>Pezizomycotina</taxon>
        <taxon>Dothideomycetes</taxon>
        <taxon>Dothideomycetes incertae sedis</taxon>
        <taxon>Coniosporium</taxon>
    </lineage>
</organism>
<sequence length="212" mass="25478">MSVTVRERDWEEQSSRSSAPRTFTTVRRYKVPERPWEDNRDYDEMRVVRREVEPRRELPAYSYRIVDRGRKYEEPQAETREIRVVRRRSASRSPSPEYKEWRVERERDVNVRTVRNPYDLEKYSKSTEYFSQPEPQPQPIIIRQAAPQPIIIQEEAPRQQIVVRREEPSYEVIEKSEVAEETKSVKSLVKSEAPPPPPAPEPQEPEYYYERV</sequence>
<reference evidence="1" key="1">
    <citation type="submission" date="2024-09" db="EMBL/GenBank/DDBJ databases">
        <title>Black Yeasts Isolated from many extreme environments.</title>
        <authorList>
            <person name="Coleine C."/>
            <person name="Stajich J.E."/>
            <person name="Selbmann L."/>
        </authorList>
    </citation>
    <scope>NUCLEOTIDE SEQUENCE</scope>
    <source>
        <strain evidence="1">CCFEE 5737</strain>
    </source>
</reference>
<accession>A0ACC3D3S1</accession>
<evidence type="ECO:0000313" key="1">
    <source>
        <dbReference type="EMBL" id="KAK3061429.1"/>
    </source>
</evidence>